<sequence>MSRIRIKRLEAKQENLISRVATMNERDYQSFLLLKQHTPEHRDLDYIALTPPEFTDKITLKNVHDLEKQMRFYERQFDDSRIHLLWKEIGYPHQGDDASDVRETQRACLKTNNTYPERVCKAHSEDSKTAKGGTWQLGRFGLSLSFPSKKPSIVLKKIHTIYTMALTINAQELQNRIERHESKRKYLFTRINTLNGTRKAAYDTLVAYVKSHGTPMPPACLPVTLPVFEQRLTKANIASEEAELADIEKEFSVHRAGLLFLDLWHEANIKFTVEKSTALYFEVYDFGRKNGILEVELAKPTVQAIVRLVMERNRRLRAEHGM</sequence>
<name>A0A3N4HIC6_ASCIM</name>
<protein>
    <submittedName>
        <fullName evidence="2">Uncharacterized protein</fullName>
    </submittedName>
</protein>
<evidence type="ECO:0000313" key="2">
    <source>
        <dbReference type="EMBL" id="RPA73695.1"/>
    </source>
</evidence>
<accession>A0A3N4HIC6</accession>
<keyword evidence="3" id="KW-1185">Reference proteome</keyword>
<dbReference type="Proteomes" id="UP000275078">
    <property type="component" value="Unassembled WGS sequence"/>
</dbReference>
<dbReference type="EMBL" id="ML119813">
    <property type="protein sequence ID" value="RPA73695.1"/>
    <property type="molecule type" value="Genomic_DNA"/>
</dbReference>
<proteinExistence type="predicted"/>
<feature type="coiled-coil region" evidence="1">
    <location>
        <begin position="163"/>
        <end position="190"/>
    </location>
</feature>
<gene>
    <name evidence="2" type="ORF">BJ508DRAFT_333829</name>
</gene>
<dbReference type="AlphaFoldDB" id="A0A3N4HIC6"/>
<keyword evidence="1" id="KW-0175">Coiled coil</keyword>
<organism evidence="2 3">
    <name type="scientific">Ascobolus immersus RN42</name>
    <dbReference type="NCBI Taxonomy" id="1160509"/>
    <lineage>
        <taxon>Eukaryota</taxon>
        <taxon>Fungi</taxon>
        <taxon>Dikarya</taxon>
        <taxon>Ascomycota</taxon>
        <taxon>Pezizomycotina</taxon>
        <taxon>Pezizomycetes</taxon>
        <taxon>Pezizales</taxon>
        <taxon>Ascobolaceae</taxon>
        <taxon>Ascobolus</taxon>
    </lineage>
</organism>
<evidence type="ECO:0000256" key="1">
    <source>
        <dbReference type="SAM" id="Coils"/>
    </source>
</evidence>
<reference evidence="2 3" key="1">
    <citation type="journal article" date="2018" name="Nat. Ecol. Evol.">
        <title>Pezizomycetes genomes reveal the molecular basis of ectomycorrhizal truffle lifestyle.</title>
        <authorList>
            <person name="Murat C."/>
            <person name="Payen T."/>
            <person name="Noel B."/>
            <person name="Kuo A."/>
            <person name="Morin E."/>
            <person name="Chen J."/>
            <person name="Kohler A."/>
            <person name="Krizsan K."/>
            <person name="Balestrini R."/>
            <person name="Da Silva C."/>
            <person name="Montanini B."/>
            <person name="Hainaut M."/>
            <person name="Levati E."/>
            <person name="Barry K.W."/>
            <person name="Belfiori B."/>
            <person name="Cichocki N."/>
            <person name="Clum A."/>
            <person name="Dockter R.B."/>
            <person name="Fauchery L."/>
            <person name="Guy J."/>
            <person name="Iotti M."/>
            <person name="Le Tacon F."/>
            <person name="Lindquist E.A."/>
            <person name="Lipzen A."/>
            <person name="Malagnac F."/>
            <person name="Mello A."/>
            <person name="Molinier V."/>
            <person name="Miyauchi S."/>
            <person name="Poulain J."/>
            <person name="Riccioni C."/>
            <person name="Rubini A."/>
            <person name="Sitrit Y."/>
            <person name="Splivallo R."/>
            <person name="Traeger S."/>
            <person name="Wang M."/>
            <person name="Zifcakova L."/>
            <person name="Wipf D."/>
            <person name="Zambonelli A."/>
            <person name="Paolocci F."/>
            <person name="Nowrousian M."/>
            <person name="Ottonello S."/>
            <person name="Baldrian P."/>
            <person name="Spatafora J.W."/>
            <person name="Henrissat B."/>
            <person name="Nagy L.G."/>
            <person name="Aury J.M."/>
            <person name="Wincker P."/>
            <person name="Grigoriev I.V."/>
            <person name="Bonfante P."/>
            <person name="Martin F.M."/>
        </authorList>
    </citation>
    <scope>NUCLEOTIDE SEQUENCE [LARGE SCALE GENOMIC DNA]</scope>
    <source>
        <strain evidence="2 3">RN42</strain>
    </source>
</reference>
<evidence type="ECO:0000313" key="3">
    <source>
        <dbReference type="Proteomes" id="UP000275078"/>
    </source>
</evidence>